<dbReference type="AlphaFoldDB" id="A0A382AA98"/>
<dbReference type="InterPro" id="IPR000873">
    <property type="entry name" value="AMP-dep_synth/lig_dom"/>
</dbReference>
<protein>
    <recommendedName>
        <fullName evidence="3">AMP-dependent synthetase/ligase domain-containing protein</fullName>
    </recommendedName>
</protein>
<evidence type="ECO:0000259" key="3">
    <source>
        <dbReference type="Pfam" id="PF00501"/>
    </source>
</evidence>
<dbReference type="EMBL" id="UINC01024570">
    <property type="protein sequence ID" value="SVA98455.1"/>
    <property type="molecule type" value="Genomic_DNA"/>
</dbReference>
<dbReference type="SUPFAM" id="SSF56801">
    <property type="entry name" value="Acetyl-CoA synthetase-like"/>
    <property type="match status" value="1"/>
</dbReference>
<name>A0A382AA98_9ZZZZ</name>
<dbReference type="GO" id="GO:0006631">
    <property type="term" value="P:fatty acid metabolic process"/>
    <property type="evidence" value="ECO:0007669"/>
    <property type="project" value="TreeGrafter"/>
</dbReference>
<gene>
    <name evidence="4" type="ORF">METZ01_LOCUS151309</name>
</gene>
<reference evidence="4" key="1">
    <citation type="submission" date="2018-05" db="EMBL/GenBank/DDBJ databases">
        <authorList>
            <person name="Lanie J.A."/>
            <person name="Ng W.-L."/>
            <person name="Kazmierczak K.M."/>
            <person name="Andrzejewski T.M."/>
            <person name="Davidsen T.M."/>
            <person name="Wayne K.J."/>
            <person name="Tettelin H."/>
            <person name="Glass J.I."/>
            <person name="Rusch D."/>
            <person name="Podicherti R."/>
            <person name="Tsui H.-C.T."/>
            <person name="Winkler M.E."/>
        </authorList>
    </citation>
    <scope>NUCLEOTIDE SEQUENCE</scope>
</reference>
<evidence type="ECO:0000256" key="1">
    <source>
        <dbReference type="ARBA" id="ARBA00006432"/>
    </source>
</evidence>
<dbReference type="Gene3D" id="3.40.50.12780">
    <property type="entry name" value="N-terminal domain of ligase-like"/>
    <property type="match status" value="1"/>
</dbReference>
<dbReference type="GO" id="GO:0031956">
    <property type="term" value="F:medium-chain fatty acid-CoA ligase activity"/>
    <property type="evidence" value="ECO:0007669"/>
    <property type="project" value="TreeGrafter"/>
</dbReference>
<evidence type="ECO:0000313" key="4">
    <source>
        <dbReference type="EMBL" id="SVA98455.1"/>
    </source>
</evidence>
<feature type="domain" description="AMP-dependent synthetase/ligase" evidence="3">
    <location>
        <begin position="2"/>
        <end position="258"/>
    </location>
</feature>
<feature type="non-terminal residue" evidence="4">
    <location>
        <position position="274"/>
    </location>
</feature>
<sequence>MQAEAQSLAAGLCDLGVRPGHRVAILMGNRAEWLSSYFAILGLGAEAVALNTWLTPSEQAYQLNHAEVTTLILADRFKERDVLSELDEMRDIGLPNLKQVIALGDRIPADVFAFADLKGEIKPGFWGTAREDDIACILYTSGSTARPKGVPLVHGGLIDNMWEIGERMHLTPDDRLWFGISLFWSFGCVNALFTLLSHGGTLVLQHHFDPVEALGLIEKERCTVFYGTPNIALALAEHPARNGHDLSTLRTGAAIGTPEQMQMIVDLGANEICN</sequence>
<comment type="similarity">
    <text evidence="1">Belongs to the ATP-dependent AMP-binding enzyme family.</text>
</comment>
<keyword evidence="2" id="KW-0436">Ligase</keyword>
<proteinExistence type="inferred from homology"/>
<dbReference type="PANTHER" id="PTHR43201:SF5">
    <property type="entry name" value="MEDIUM-CHAIN ACYL-COA LIGASE ACSF2, MITOCHONDRIAL"/>
    <property type="match status" value="1"/>
</dbReference>
<dbReference type="PANTHER" id="PTHR43201">
    <property type="entry name" value="ACYL-COA SYNTHETASE"/>
    <property type="match status" value="1"/>
</dbReference>
<dbReference type="InterPro" id="IPR042099">
    <property type="entry name" value="ANL_N_sf"/>
</dbReference>
<dbReference type="Pfam" id="PF00501">
    <property type="entry name" value="AMP-binding"/>
    <property type="match status" value="1"/>
</dbReference>
<accession>A0A382AA98</accession>
<evidence type="ECO:0000256" key="2">
    <source>
        <dbReference type="ARBA" id="ARBA00022598"/>
    </source>
</evidence>
<organism evidence="4">
    <name type="scientific">marine metagenome</name>
    <dbReference type="NCBI Taxonomy" id="408172"/>
    <lineage>
        <taxon>unclassified sequences</taxon>
        <taxon>metagenomes</taxon>
        <taxon>ecological metagenomes</taxon>
    </lineage>
</organism>